<keyword evidence="2" id="KW-1185">Reference proteome</keyword>
<proteinExistence type="predicted"/>
<reference evidence="1 2" key="1">
    <citation type="submission" date="2020-08" db="EMBL/GenBank/DDBJ databases">
        <title>Cohnella phylogeny.</title>
        <authorList>
            <person name="Dunlap C."/>
        </authorList>
    </citation>
    <scope>NUCLEOTIDE SEQUENCE [LARGE SCALE GENOMIC DNA]</scope>
    <source>
        <strain evidence="1 2">DSM 25241</strain>
    </source>
</reference>
<sequence>MSYALHEILEVHELAAIKAATLTKSKTMQLLVSDPALKRIMQQDVLASTRHLQEFEKLLSEAARQEVTS</sequence>
<name>A0A841T6V1_9BACL</name>
<evidence type="ECO:0000313" key="2">
    <source>
        <dbReference type="Proteomes" id="UP000535838"/>
    </source>
</evidence>
<dbReference type="EMBL" id="JACJVQ010000032">
    <property type="protein sequence ID" value="MBB6638445.1"/>
    <property type="molecule type" value="Genomic_DNA"/>
</dbReference>
<organism evidence="1 2">
    <name type="scientific">Cohnella thailandensis</name>
    <dbReference type="NCBI Taxonomy" id="557557"/>
    <lineage>
        <taxon>Bacteria</taxon>
        <taxon>Bacillati</taxon>
        <taxon>Bacillota</taxon>
        <taxon>Bacilli</taxon>
        <taxon>Bacillales</taxon>
        <taxon>Paenibacillaceae</taxon>
        <taxon>Cohnella</taxon>
    </lineage>
</organism>
<protein>
    <recommendedName>
        <fullName evidence="3">Spore coat protein</fullName>
    </recommendedName>
</protein>
<dbReference type="Proteomes" id="UP000535838">
    <property type="component" value="Unassembled WGS sequence"/>
</dbReference>
<comment type="caution">
    <text evidence="1">The sequence shown here is derived from an EMBL/GenBank/DDBJ whole genome shotgun (WGS) entry which is preliminary data.</text>
</comment>
<accession>A0A841T6V1</accession>
<evidence type="ECO:0008006" key="3">
    <source>
        <dbReference type="Google" id="ProtNLM"/>
    </source>
</evidence>
<gene>
    <name evidence="1" type="ORF">H7B67_30295</name>
</gene>
<dbReference type="RefSeq" id="WP_185123639.1">
    <property type="nucleotide sequence ID" value="NZ_JACJVQ010000032.1"/>
</dbReference>
<evidence type="ECO:0000313" key="1">
    <source>
        <dbReference type="EMBL" id="MBB6638445.1"/>
    </source>
</evidence>
<dbReference type="AlphaFoldDB" id="A0A841T6V1"/>